<dbReference type="PANTHER" id="PTHR33734">
    <property type="entry name" value="LYSM DOMAIN-CONTAINING GPI-ANCHORED PROTEIN 2"/>
    <property type="match status" value="1"/>
</dbReference>
<dbReference type="Pfam" id="PF01476">
    <property type="entry name" value="LysM"/>
    <property type="match status" value="3"/>
</dbReference>
<dbReference type="Proteomes" id="UP001519887">
    <property type="component" value="Unassembled WGS sequence"/>
</dbReference>
<dbReference type="SUPFAM" id="SSF54106">
    <property type="entry name" value="LysM domain"/>
    <property type="match status" value="3"/>
</dbReference>
<proteinExistence type="predicted"/>
<feature type="non-terminal residue" evidence="3">
    <location>
        <position position="1"/>
    </location>
</feature>
<dbReference type="PANTHER" id="PTHR33734:SF22">
    <property type="entry name" value="MEMBRANE-BOUND LYTIC MUREIN TRANSGLYCOSYLASE D"/>
    <property type="match status" value="1"/>
</dbReference>
<feature type="domain" description="LysM" evidence="2">
    <location>
        <begin position="176"/>
        <end position="223"/>
    </location>
</feature>
<organism evidence="3 4">
    <name type="scientific">Paenibacillus sepulcri</name>
    <dbReference type="NCBI Taxonomy" id="359917"/>
    <lineage>
        <taxon>Bacteria</taxon>
        <taxon>Bacillati</taxon>
        <taxon>Bacillota</taxon>
        <taxon>Bacilli</taxon>
        <taxon>Bacillales</taxon>
        <taxon>Paenibacillaceae</taxon>
        <taxon>Paenibacillus</taxon>
    </lineage>
</organism>
<evidence type="ECO:0000313" key="4">
    <source>
        <dbReference type="Proteomes" id="UP001519887"/>
    </source>
</evidence>
<gene>
    <name evidence="3" type="ORF">K0U00_08825</name>
</gene>
<accession>A0ABS7BZQ9</accession>
<dbReference type="PROSITE" id="PS51782">
    <property type="entry name" value="LYSM"/>
    <property type="match status" value="3"/>
</dbReference>
<feature type="domain" description="LysM" evidence="2">
    <location>
        <begin position="36"/>
        <end position="83"/>
    </location>
</feature>
<dbReference type="EMBL" id="JAHZIK010000159">
    <property type="protein sequence ID" value="MBW7454134.1"/>
    <property type="molecule type" value="Genomic_DNA"/>
</dbReference>
<dbReference type="InterPro" id="IPR018392">
    <property type="entry name" value="LysM"/>
</dbReference>
<protein>
    <submittedName>
        <fullName evidence="3">LysM peptidoglycan-binding domain-containing protein</fullName>
    </submittedName>
</protein>
<evidence type="ECO:0000256" key="1">
    <source>
        <dbReference type="SAM" id="MobiDB-lite"/>
    </source>
</evidence>
<dbReference type="InterPro" id="IPR036779">
    <property type="entry name" value="LysM_dom_sf"/>
</dbReference>
<dbReference type="SMART" id="SM00257">
    <property type="entry name" value="LysM"/>
    <property type="match status" value="3"/>
</dbReference>
<dbReference type="CDD" id="cd00118">
    <property type="entry name" value="LysM"/>
    <property type="match status" value="3"/>
</dbReference>
<dbReference type="Gene3D" id="3.10.350.10">
    <property type="entry name" value="LysM domain"/>
    <property type="match status" value="3"/>
</dbReference>
<reference evidence="3 4" key="1">
    <citation type="submission" date="2021-07" db="EMBL/GenBank/DDBJ databases">
        <title>Paenibacillus radiodurans sp. nov., isolated from the southeastern edge of Tengger Desert.</title>
        <authorList>
            <person name="Zhang G."/>
        </authorList>
    </citation>
    <scope>NUCLEOTIDE SEQUENCE [LARGE SCALE GENOMIC DNA]</scope>
    <source>
        <strain evidence="3 4">CCM 7311</strain>
    </source>
</reference>
<sequence length="229" mass="24934">APAVPDDSQEEIPAGKPVNSGGKDTAPSVPETKLPATYVVRKGDTLSTISMKFYHSKQHVDLLAEHNHIVFINDMKVGDTIKIPSLSSDAGSTPGKEQDIDYTKVTLPVTYMVRAGDTLYKISMLFYQSKDYVDLIAKNNKLEKTEELKAGSSLIIPALAVKTPTGADNSKDEAAKEHIVQKGDTLSNIARKYYGSDKYIKLIAEYNQLADNDDVKVGDVLKIPPAPTP</sequence>
<evidence type="ECO:0000313" key="3">
    <source>
        <dbReference type="EMBL" id="MBW7454134.1"/>
    </source>
</evidence>
<name>A0ABS7BZQ9_9BACL</name>
<feature type="region of interest" description="Disordered" evidence="1">
    <location>
        <begin position="1"/>
        <end position="30"/>
    </location>
</feature>
<keyword evidence="4" id="KW-1185">Reference proteome</keyword>
<feature type="domain" description="LysM" evidence="2">
    <location>
        <begin position="109"/>
        <end position="156"/>
    </location>
</feature>
<comment type="caution">
    <text evidence="3">The sequence shown here is derived from an EMBL/GenBank/DDBJ whole genome shotgun (WGS) entry which is preliminary data.</text>
</comment>
<evidence type="ECO:0000259" key="2">
    <source>
        <dbReference type="PROSITE" id="PS51782"/>
    </source>
</evidence>